<organism evidence="2 3">
    <name type="scientific">Oceanidesulfovibrio marinus</name>
    <dbReference type="NCBI Taxonomy" id="370038"/>
    <lineage>
        <taxon>Bacteria</taxon>
        <taxon>Pseudomonadati</taxon>
        <taxon>Thermodesulfobacteriota</taxon>
        <taxon>Desulfovibrionia</taxon>
        <taxon>Desulfovibrionales</taxon>
        <taxon>Desulfovibrionaceae</taxon>
        <taxon>Oceanidesulfovibrio</taxon>
    </lineage>
</organism>
<dbReference type="Proteomes" id="UP000434052">
    <property type="component" value="Unassembled WGS sequence"/>
</dbReference>
<dbReference type="InterPro" id="IPR050834">
    <property type="entry name" value="Glycosyltransf_2"/>
</dbReference>
<keyword evidence="2" id="KW-0808">Transferase</keyword>
<dbReference type="SUPFAM" id="SSF53448">
    <property type="entry name" value="Nucleotide-diphospho-sugar transferases"/>
    <property type="match status" value="1"/>
</dbReference>
<accession>A0A6P1ZDD3</accession>
<evidence type="ECO:0000313" key="3">
    <source>
        <dbReference type="Proteomes" id="UP000434052"/>
    </source>
</evidence>
<protein>
    <submittedName>
        <fullName evidence="2">Glycosyltransferase family 2 protein</fullName>
    </submittedName>
</protein>
<dbReference type="InterPro" id="IPR029044">
    <property type="entry name" value="Nucleotide-diphossugar_trans"/>
</dbReference>
<dbReference type="PANTHER" id="PTHR43685:SF2">
    <property type="entry name" value="GLYCOSYLTRANSFERASE 2-LIKE DOMAIN-CONTAINING PROTEIN"/>
    <property type="match status" value="1"/>
</dbReference>
<dbReference type="InterPro" id="IPR001173">
    <property type="entry name" value="Glyco_trans_2-like"/>
</dbReference>
<dbReference type="AlphaFoldDB" id="A0A6P1ZDD3"/>
<dbReference type="Pfam" id="PF00535">
    <property type="entry name" value="Glycos_transf_2"/>
    <property type="match status" value="1"/>
</dbReference>
<dbReference type="OrthoDB" id="5291101at2"/>
<evidence type="ECO:0000259" key="1">
    <source>
        <dbReference type="Pfam" id="PF00535"/>
    </source>
</evidence>
<sequence>MPKVSIIMPAYNSMPYIKESYESVMAQTYQDFELIITDDGSTDNFSEWSETIDDERVTVLRQQNAGASAARNKGIQIASGAYLAFIDADDIWYPTKLEKQVTLLDNNEEIGLVYTHVLSIDENGASRDKEYKYYQEGWVWRELLKENFLVCGSTPVIRAECFEKVGLFDTELKNCNDRDMWIRIARHYQFAVVPEVLVEYRQYDTSLSMQYATREISINRFLTKASKDAPEELHGRELDRIMRDAFSQSYNVMAWKPLQSERMSWKDAWQYYVKSIRKNPSYAFSKDSIRLAASLALIGVAGRDRYNAFRNSVRKTLKP</sequence>
<dbReference type="RefSeq" id="WP_144306415.1">
    <property type="nucleotide sequence ID" value="NZ_QMIF01000012.1"/>
</dbReference>
<proteinExistence type="predicted"/>
<reference evidence="2 3" key="1">
    <citation type="submission" date="2018-06" db="EMBL/GenBank/DDBJ databases">
        <title>Complete genome of Desulfovibrio marinus P48SEP.</title>
        <authorList>
            <person name="Crispim J.S."/>
            <person name="Vidigal P.M.P."/>
            <person name="Silva L.C.F."/>
            <person name="Araujo L.C."/>
            <person name="Laguardia C.N."/>
            <person name="Dias R.S."/>
            <person name="Sousa M.P."/>
            <person name="Paula S.O."/>
            <person name="Silva C."/>
        </authorList>
    </citation>
    <scope>NUCLEOTIDE SEQUENCE [LARGE SCALE GENOMIC DNA]</scope>
    <source>
        <strain evidence="2 3">P48SEP</strain>
    </source>
</reference>
<dbReference type="PANTHER" id="PTHR43685">
    <property type="entry name" value="GLYCOSYLTRANSFERASE"/>
    <property type="match status" value="1"/>
</dbReference>
<dbReference type="Gene3D" id="3.90.550.10">
    <property type="entry name" value="Spore Coat Polysaccharide Biosynthesis Protein SpsA, Chain A"/>
    <property type="match status" value="1"/>
</dbReference>
<dbReference type="GO" id="GO:0016740">
    <property type="term" value="F:transferase activity"/>
    <property type="evidence" value="ECO:0007669"/>
    <property type="project" value="UniProtKB-KW"/>
</dbReference>
<feature type="domain" description="Glycosyltransferase 2-like" evidence="1">
    <location>
        <begin position="5"/>
        <end position="163"/>
    </location>
</feature>
<comment type="caution">
    <text evidence="2">The sequence shown here is derived from an EMBL/GenBank/DDBJ whole genome shotgun (WGS) entry which is preliminary data.</text>
</comment>
<gene>
    <name evidence="2" type="ORF">DQK91_16085</name>
</gene>
<evidence type="ECO:0000313" key="2">
    <source>
        <dbReference type="EMBL" id="TVM32053.1"/>
    </source>
</evidence>
<dbReference type="EMBL" id="QMIF01000012">
    <property type="protein sequence ID" value="TVM32053.1"/>
    <property type="molecule type" value="Genomic_DNA"/>
</dbReference>
<name>A0A6P1ZDD3_9BACT</name>